<gene>
    <name evidence="2" type="ORF">BVRB_029480</name>
</gene>
<dbReference type="OrthoDB" id="1726821at2759"/>
<protein>
    <recommendedName>
        <fullName evidence="1">DNA2/NAM7 helicase helicase domain-containing protein</fullName>
    </recommendedName>
</protein>
<dbReference type="AlphaFoldDB" id="A0A0J8AY36"/>
<dbReference type="Pfam" id="PF13086">
    <property type="entry name" value="AAA_11"/>
    <property type="match status" value="1"/>
</dbReference>
<dbReference type="GO" id="GO:0004386">
    <property type="term" value="F:helicase activity"/>
    <property type="evidence" value="ECO:0007669"/>
    <property type="project" value="InterPro"/>
</dbReference>
<dbReference type="Gramene" id="KMS93636">
    <property type="protein sequence ID" value="KMS93636"/>
    <property type="gene ID" value="BVRB_029480"/>
</dbReference>
<feature type="domain" description="DNA2/NAM7 helicase helicase" evidence="1">
    <location>
        <begin position="72"/>
        <end position="149"/>
    </location>
</feature>
<dbReference type="PANTHER" id="PTHR10887">
    <property type="entry name" value="DNA2/NAM7 HELICASE FAMILY"/>
    <property type="match status" value="1"/>
</dbReference>
<dbReference type="Gene3D" id="3.40.50.300">
    <property type="entry name" value="P-loop containing nucleotide triphosphate hydrolases"/>
    <property type="match status" value="1"/>
</dbReference>
<proteinExistence type="predicted"/>
<name>A0A0J8AY36_BETVV</name>
<feature type="non-terminal residue" evidence="2">
    <location>
        <position position="1"/>
    </location>
</feature>
<dbReference type="EMBL" id="KQ100621">
    <property type="protein sequence ID" value="KMS93636.1"/>
    <property type="molecule type" value="Genomic_DNA"/>
</dbReference>
<evidence type="ECO:0000313" key="2">
    <source>
        <dbReference type="EMBL" id="KMS93636.1"/>
    </source>
</evidence>
<dbReference type="SUPFAM" id="SSF52540">
    <property type="entry name" value="P-loop containing nucleoside triphosphate hydrolases"/>
    <property type="match status" value="1"/>
</dbReference>
<evidence type="ECO:0000313" key="3">
    <source>
        <dbReference type="Proteomes" id="UP000035740"/>
    </source>
</evidence>
<dbReference type="InterPro" id="IPR027417">
    <property type="entry name" value="P-loop_NTPase"/>
</dbReference>
<evidence type="ECO:0000259" key="1">
    <source>
        <dbReference type="Pfam" id="PF13086"/>
    </source>
</evidence>
<sequence>DELTSRLVAASIQAVPDGTQYPVIRYGSNVTSDVFAESVSLDRLASATQSAQIRSGSQHNPTAVQPAGIDRRSVQELRERLLSEANVLVCTLSGSGAALIGNIPHTFQVVIVDEAAQAHEIETLIPLQYCCRKLILVGDPRQLPATVLSTYAGKFGLNRSMFERLESVIQPVMLTEQYRMHPELVVSFTT</sequence>
<organism evidence="2 3">
    <name type="scientific">Beta vulgaris subsp. vulgaris</name>
    <name type="common">Beet</name>
    <dbReference type="NCBI Taxonomy" id="3555"/>
    <lineage>
        <taxon>Eukaryota</taxon>
        <taxon>Viridiplantae</taxon>
        <taxon>Streptophyta</taxon>
        <taxon>Embryophyta</taxon>
        <taxon>Tracheophyta</taxon>
        <taxon>Spermatophyta</taxon>
        <taxon>Magnoliopsida</taxon>
        <taxon>eudicotyledons</taxon>
        <taxon>Gunneridae</taxon>
        <taxon>Pentapetalae</taxon>
        <taxon>Caryophyllales</taxon>
        <taxon>Chenopodiaceae</taxon>
        <taxon>Betoideae</taxon>
        <taxon>Beta</taxon>
    </lineage>
</organism>
<dbReference type="InterPro" id="IPR041677">
    <property type="entry name" value="DNA2/NAM7_AAA_11"/>
</dbReference>
<keyword evidence="3" id="KW-1185">Reference proteome</keyword>
<dbReference type="PANTHER" id="PTHR10887:SF495">
    <property type="entry name" value="HELICASE SENATAXIN ISOFORM X1-RELATED"/>
    <property type="match status" value="1"/>
</dbReference>
<dbReference type="Proteomes" id="UP000035740">
    <property type="component" value="Unassembled WGS sequence"/>
</dbReference>
<reference evidence="2 3" key="1">
    <citation type="journal article" date="2014" name="Nature">
        <title>The genome of the recently domesticated crop plant sugar beet (Beta vulgaris).</title>
        <authorList>
            <person name="Dohm J.C."/>
            <person name="Minoche A.E."/>
            <person name="Holtgrawe D."/>
            <person name="Capella-Gutierrez S."/>
            <person name="Zakrzewski F."/>
            <person name="Tafer H."/>
            <person name="Rupp O."/>
            <person name="Sorensen T.R."/>
            <person name="Stracke R."/>
            <person name="Reinhardt R."/>
            <person name="Goesmann A."/>
            <person name="Kraft T."/>
            <person name="Schulz B."/>
            <person name="Stadler P.F."/>
            <person name="Schmidt T."/>
            <person name="Gabaldon T."/>
            <person name="Lehrach H."/>
            <person name="Weisshaar B."/>
            <person name="Himmelbauer H."/>
        </authorList>
    </citation>
    <scope>NUCLEOTIDE SEQUENCE [LARGE SCALE GENOMIC DNA]</scope>
    <source>
        <tissue evidence="2">Taproot</tissue>
    </source>
</reference>
<dbReference type="InterPro" id="IPR045055">
    <property type="entry name" value="DNA2/NAM7-like"/>
</dbReference>
<accession>A0A0J8AY36</accession>